<keyword evidence="4" id="KW-1185">Reference proteome</keyword>
<dbReference type="GO" id="GO:0016787">
    <property type="term" value="F:hydrolase activity"/>
    <property type="evidence" value="ECO:0007669"/>
    <property type="project" value="UniProtKB-KW"/>
</dbReference>
<evidence type="ECO:0000256" key="1">
    <source>
        <dbReference type="SAM" id="MobiDB-lite"/>
    </source>
</evidence>
<dbReference type="AlphaFoldDB" id="A0A084W3S8"/>
<feature type="region of interest" description="Disordered" evidence="1">
    <location>
        <begin position="1"/>
        <end position="60"/>
    </location>
</feature>
<feature type="compositionally biased region" description="Gly residues" evidence="1">
    <location>
        <begin position="1"/>
        <end position="10"/>
    </location>
</feature>
<gene>
    <name evidence="2" type="ORF">ZHAS_00012799</name>
</gene>
<accession>A0A084W3S8</accession>
<dbReference type="VEuPathDB" id="VectorBase:ASIC012799"/>
<evidence type="ECO:0000313" key="3">
    <source>
        <dbReference type="EnsemblMetazoa" id="ASIC012799-PA"/>
    </source>
</evidence>
<evidence type="ECO:0000313" key="4">
    <source>
        <dbReference type="Proteomes" id="UP000030765"/>
    </source>
</evidence>
<evidence type="ECO:0000313" key="2">
    <source>
        <dbReference type="EMBL" id="KFB44872.1"/>
    </source>
</evidence>
<dbReference type="EnsemblMetazoa" id="ASIC012799-RA">
    <property type="protein sequence ID" value="ASIC012799-PA"/>
    <property type="gene ID" value="ASIC012799"/>
</dbReference>
<name>A0A084W3S8_ANOSI</name>
<reference evidence="2 4" key="1">
    <citation type="journal article" date="2014" name="BMC Genomics">
        <title>Genome sequence of Anopheles sinensis provides insight into genetics basis of mosquito competence for malaria parasites.</title>
        <authorList>
            <person name="Zhou D."/>
            <person name="Zhang D."/>
            <person name="Ding G."/>
            <person name="Shi L."/>
            <person name="Hou Q."/>
            <person name="Ye Y."/>
            <person name="Xu Y."/>
            <person name="Zhou H."/>
            <person name="Xiong C."/>
            <person name="Li S."/>
            <person name="Yu J."/>
            <person name="Hong S."/>
            <person name="Yu X."/>
            <person name="Zou P."/>
            <person name="Chen C."/>
            <person name="Chang X."/>
            <person name="Wang W."/>
            <person name="Lv Y."/>
            <person name="Sun Y."/>
            <person name="Ma L."/>
            <person name="Shen B."/>
            <person name="Zhu C."/>
        </authorList>
    </citation>
    <scope>NUCLEOTIDE SEQUENCE [LARGE SCALE GENOMIC DNA]</scope>
</reference>
<dbReference type="EMBL" id="KE525295">
    <property type="protein sequence ID" value="KFB44872.1"/>
    <property type="molecule type" value="Genomic_DNA"/>
</dbReference>
<dbReference type="Proteomes" id="UP000030765">
    <property type="component" value="Unassembled WGS sequence"/>
</dbReference>
<organism evidence="2">
    <name type="scientific">Anopheles sinensis</name>
    <name type="common">Mosquito</name>
    <dbReference type="NCBI Taxonomy" id="74873"/>
    <lineage>
        <taxon>Eukaryota</taxon>
        <taxon>Metazoa</taxon>
        <taxon>Ecdysozoa</taxon>
        <taxon>Arthropoda</taxon>
        <taxon>Hexapoda</taxon>
        <taxon>Insecta</taxon>
        <taxon>Pterygota</taxon>
        <taxon>Neoptera</taxon>
        <taxon>Endopterygota</taxon>
        <taxon>Diptera</taxon>
        <taxon>Nematocera</taxon>
        <taxon>Culicoidea</taxon>
        <taxon>Culicidae</taxon>
        <taxon>Anophelinae</taxon>
        <taxon>Anopheles</taxon>
    </lineage>
</organism>
<protein>
    <submittedName>
        <fullName evidence="2 3">Amidohydrolase family protein</fullName>
    </submittedName>
</protein>
<reference evidence="3" key="2">
    <citation type="submission" date="2020-05" db="UniProtKB">
        <authorList>
            <consortium name="EnsemblMetazoa"/>
        </authorList>
    </citation>
    <scope>IDENTIFICATION</scope>
</reference>
<proteinExistence type="predicted"/>
<sequence>MRGPRGGGDSARGESARTRSGQAQKRERDEVTSYMAEPALVADHSTPSPPTACGRQRTHD</sequence>
<keyword evidence="2" id="KW-0378">Hydrolase</keyword>
<dbReference type="EMBL" id="ATLV01020127">
    <property type="status" value="NOT_ANNOTATED_CDS"/>
    <property type="molecule type" value="Genomic_DNA"/>
</dbReference>